<name>A0A917Q5X7_9HYPH</name>
<comment type="caution">
    <text evidence="3">The sequence shown here is derived from an EMBL/GenBank/DDBJ whole genome shotgun (WGS) entry which is preliminary data.</text>
</comment>
<feature type="transmembrane region" description="Helical" evidence="1">
    <location>
        <begin position="99"/>
        <end position="119"/>
    </location>
</feature>
<keyword evidence="1" id="KW-1133">Transmembrane helix</keyword>
<evidence type="ECO:0000259" key="2">
    <source>
        <dbReference type="Pfam" id="PF09990"/>
    </source>
</evidence>
<keyword evidence="4" id="KW-1185">Reference proteome</keyword>
<keyword evidence="1" id="KW-0812">Transmembrane</keyword>
<accession>A0A917Q5X7</accession>
<dbReference type="InterPro" id="IPR019251">
    <property type="entry name" value="DUF2231_TM"/>
</dbReference>
<gene>
    <name evidence="3" type="ORF">GCM10011322_11220</name>
</gene>
<dbReference type="AlphaFoldDB" id="A0A917Q5X7"/>
<reference evidence="3 4" key="1">
    <citation type="journal article" date="2014" name="Int. J. Syst. Evol. Microbiol.">
        <title>Complete genome sequence of Corynebacterium casei LMG S-19264T (=DSM 44701T), isolated from a smear-ripened cheese.</title>
        <authorList>
            <consortium name="US DOE Joint Genome Institute (JGI-PGF)"/>
            <person name="Walter F."/>
            <person name="Albersmeier A."/>
            <person name="Kalinowski J."/>
            <person name="Ruckert C."/>
        </authorList>
    </citation>
    <scope>NUCLEOTIDE SEQUENCE [LARGE SCALE GENOMIC DNA]</scope>
    <source>
        <strain evidence="3 4">CGMCC 1.9161</strain>
    </source>
</reference>
<feature type="transmembrane region" description="Helical" evidence="1">
    <location>
        <begin position="26"/>
        <end position="47"/>
    </location>
</feature>
<dbReference type="Pfam" id="PF09990">
    <property type="entry name" value="DUF2231"/>
    <property type="match status" value="1"/>
</dbReference>
<evidence type="ECO:0000313" key="3">
    <source>
        <dbReference type="EMBL" id="GGK26567.1"/>
    </source>
</evidence>
<sequence length="183" mass="19507">MRADRSNIVETVLDKPRSLGDLDSRVALFGHPIHAMLVAFPIAGAFWVAASDAAYWWTLDPFFARSALWGAGAAFLMGCAAALSGFGEMMLVPGARRRAAAWTHGVIAMTLLAVLALNWAHRIEDFEAAVLPWGLALSGLQLLLVGFAGWHGGKLVFEHRFGVASPEEDGDEKAGGGDLAHTP</sequence>
<feature type="transmembrane region" description="Helical" evidence="1">
    <location>
        <begin position="131"/>
        <end position="150"/>
    </location>
</feature>
<keyword evidence="1" id="KW-0472">Membrane</keyword>
<feature type="domain" description="DUF2231" evidence="2">
    <location>
        <begin position="30"/>
        <end position="164"/>
    </location>
</feature>
<evidence type="ECO:0000313" key="4">
    <source>
        <dbReference type="Proteomes" id="UP000600449"/>
    </source>
</evidence>
<organism evidence="3 4">
    <name type="scientific">Salinarimonas ramus</name>
    <dbReference type="NCBI Taxonomy" id="690164"/>
    <lineage>
        <taxon>Bacteria</taxon>
        <taxon>Pseudomonadati</taxon>
        <taxon>Pseudomonadota</taxon>
        <taxon>Alphaproteobacteria</taxon>
        <taxon>Hyphomicrobiales</taxon>
        <taxon>Salinarimonadaceae</taxon>
        <taxon>Salinarimonas</taxon>
    </lineage>
</organism>
<proteinExistence type="predicted"/>
<protein>
    <recommendedName>
        <fullName evidence="2">DUF2231 domain-containing protein</fullName>
    </recommendedName>
</protein>
<evidence type="ECO:0000256" key="1">
    <source>
        <dbReference type="SAM" id="Phobius"/>
    </source>
</evidence>
<dbReference type="EMBL" id="BMMF01000003">
    <property type="protein sequence ID" value="GGK26567.1"/>
    <property type="molecule type" value="Genomic_DNA"/>
</dbReference>
<dbReference type="Proteomes" id="UP000600449">
    <property type="component" value="Unassembled WGS sequence"/>
</dbReference>
<feature type="transmembrane region" description="Helical" evidence="1">
    <location>
        <begin position="67"/>
        <end position="87"/>
    </location>
</feature>